<organism evidence="1 2">
    <name type="scientific">Luteolibacter yonseiensis</name>
    <dbReference type="NCBI Taxonomy" id="1144680"/>
    <lineage>
        <taxon>Bacteria</taxon>
        <taxon>Pseudomonadati</taxon>
        <taxon>Verrucomicrobiota</taxon>
        <taxon>Verrucomicrobiia</taxon>
        <taxon>Verrucomicrobiales</taxon>
        <taxon>Verrucomicrobiaceae</taxon>
        <taxon>Luteolibacter</taxon>
    </lineage>
</organism>
<evidence type="ECO:0000313" key="1">
    <source>
        <dbReference type="EMBL" id="MBK1816189.1"/>
    </source>
</evidence>
<dbReference type="InterPro" id="IPR025737">
    <property type="entry name" value="FApF"/>
</dbReference>
<protein>
    <submittedName>
        <fullName evidence="1">Transporter</fullName>
    </submittedName>
</protein>
<accession>A0A934VC73</accession>
<name>A0A934VC73_9BACT</name>
<gene>
    <name evidence="1" type="ORF">JIN84_11250</name>
</gene>
<proteinExistence type="predicted"/>
<keyword evidence="2" id="KW-1185">Reference proteome</keyword>
<dbReference type="EMBL" id="JAENIK010000011">
    <property type="protein sequence ID" value="MBK1816189.1"/>
    <property type="molecule type" value="Genomic_DNA"/>
</dbReference>
<sequence length="314" mass="33761">MKPHNFILHSAITLGLCVPLHAEEGGAGRYIPGNSATLIDLPPTKPGWIAETMYLHYSGDASASGNFPNAGLVTAGLDAKSDAFTVGGFYTFETPVLEARYSVGAYVPYLWMDVDADVVAGGTTGSRSDSADGIGDVALIPVIMAWKCDDWQYSALLPIYAPTGDYDTGSLANVGRNYWTFDPTFQVSYNNAKSGFNTALFTGVTLNTENEDTDYKSGTAFHADLSVQQLLPLGPGFLSVGFNAFYYDQIDGDSGSGATLGDFEGRDVGVGPALGYILPVGGNTFVSEIRWLPELDTRRRLEGDFFWAKVAWQF</sequence>
<comment type="caution">
    <text evidence="1">The sequence shown here is derived from an EMBL/GenBank/DDBJ whole genome shotgun (WGS) entry which is preliminary data.</text>
</comment>
<dbReference type="AlphaFoldDB" id="A0A934VC73"/>
<dbReference type="Proteomes" id="UP000600139">
    <property type="component" value="Unassembled WGS sequence"/>
</dbReference>
<reference evidence="1" key="1">
    <citation type="submission" date="2021-01" db="EMBL/GenBank/DDBJ databases">
        <title>Modified the classification status of verrucomicrobia.</title>
        <authorList>
            <person name="Feng X."/>
        </authorList>
    </citation>
    <scope>NUCLEOTIDE SEQUENCE</scope>
    <source>
        <strain evidence="1">JCM 18052</strain>
    </source>
</reference>
<dbReference type="RefSeq" id="WP_200351141.1">
    <property type="nucleotide sequence ID" value="NZ_BAABHZ010000006.1"/>
</dbReference>
<evidence type="ECO:0000313" key="2">
    <source>
        <dbReference type="Proteomes" id="UP000600139"/>
    </source>
</evidence>
<dbReference type="Pfam" id="PF13557">
    <property type="entry name" value="Phenol_MetA_deg"/>
    <property type="match status" value="1"/>
</dbReference>